<gene>
    <name evidence="3" type="ORF">TMSB3V08_LOCUS10588</name>
</gene>
<dbReference type="GO" id="GO:0000922">
    <property type="term" value="C:spindle pole"/>
    <property type="evidence" value="ECO:0007669"/>
    <property type="project" value="InterPro"/>
</dbReference>
<name>A0A7R9EJN0_9NEOP</name>
<reference evidence="3" key="1">
    <citation type="submission" date="2020-11" db="EMBL/GenBank/DDBJ databases">
        <authorList>
            <person name="Tran Van P."/>
        </authorList>
    </citation>
    <scope>NUCLEOTIDE SEQUENCE</scope>
</reference>
<accession>A0A7R9EJN0</accession>
<keyword evidence="1" id="KW-0175">Coiled coil</keyword>
<feature type="compositionally biased region" description="Polar residues" evidence="2">
    <location>
        <begin position="658"/>
        <end position="674"/>
    </location>
</feature>
<dbReference type="PANTHER" id="PTHR21616:SF2">
    <property type="entry name" value="CENTROSOME AND SPINDLE POLE-ASSOCIATED PROTEIN 1"/>
    <property type="match status" value="1"/>
</dbReference>
<proteinExistence type="predicted"/>
<dbReference type="InterPro" id="IPR026708">
    <property type="entry name" value="CSPP1"/>
</dbReference>
<dbReference type="EMBL" id="OB796915">
    <property type="protein sequence ID" value="CAD7433924.1"/>
    <property type="molecule type" value="Genomic_DNA"/>
</dbReference>
<dbReference type="AlphaFoldDB" id="A0A7R9EJN0"/>
<protein>
    <submittedName>
        <fullName evidence="3">Uncharacterized protein</fullName>
    </submittedName>
</protein>
<evidence type="ECO:0000256" key="1">
    <source>
        <dbReference type="SAM" id="Coils"/>
    </source>
</evidence>
<dbReference type="GO" id="GO:0032467">
    <property type="term" value="P:positive regulation of cytokinesis"/>
    <property type="evidence" value="ECO:0007669"/>
    <property type="project" value="InterPro"/>
</dbReference>
<dbReference type="GO" id="GO:0005813">
    <property type="term" value="C:centrosome"/>
    <property type="evidence" value="ECO:0007669"/>
    <property type="project" value="InterPro"/>
</dbReference>
<feature type="region of interest" description="Disordered" evidence="2">
    <location>
        <begin position="311"/>
        <end position="346"/>
    </location>
</feature>
<organism evidence="3">
    <name type="scientific">Timema monikensis</name>
    <dbReference type="NCBI Taxonomy" id="170555"/>
    <lineage>
        <taxon>Eukaryota</taxon>
        <taxon>Metazoa</taxon>
        <taxon>Ecdysozoa</taxon>
        <taxon>Arthropoda</taxon>
        <taxon>Hexapoda</taxon>
        <taxon>Insecta</taxon>
        <taxon>Pterygota</taxon>
        <taxon>Neoptera</taxon>
        <taxon>Polyneoptera</taxon>
        <taxon>Phasmatodea</taxon>
        <taxon>Timematodea</taxon>
        <taxon>Timematoidea</taxon>
        <taxon>Timematidae</taxon>
        <taxon>Timema</taxon>
    </lineage>
</organism>
<feature type="coiled-coil region" evidence="1">
    <location>
        <begin position="457"/>
        <end position="546"/>
    </location>
</feature>
<evidence type="ECO:0000256" key="2">
    <source>
        <dbReference type="SAM" id="MobiDB-lite"/>
    </source>
</evidence>
<dbReference type="PANTHER" id="PTHR21616">
    <property type="entry name" value="CENTROSOME SPINDLE POLE ASSOCIATED PROTEIN"/>
    <property type="match status" value="1"/>
</dbReference>
<sequence>MDLNSFDIDKILNDFETRLVEDRERLNLLIGCLNDSSLPRKLEEIFSTDSIQTKDHNPSRDDNLIETATPREFVDNGTRNLTPQSLHFVSLQNNSSSKSSQSFPEELCANLGLQNNVSNSSESLRRSYNAQLPEDKRKQEKELLISKFEASDTFFDLKKTSPQNTFSAVHTKDYNEELVECVDDGKLQHVSLQNDISAKSRHSDPEDPITLLDRNQQHNVYTHNSRNHLKCTHSAQLPEDVREREKDFLAAKFAAADSFIGTKQAISQVPMVRYGEFSPLNPELQTLGGALLGLGEYEEKRRRLLEKKKQEYREQMTQASRRVREKESVSDRMQGQIYEPPDESKTRIQNSNLDVRDSSHYDMNSQFMGTNNEASVVSLPNIEPLHNQRSSHQSELTLKIPNYLPTLSSEPFQLSPRERKLAGLRESYSPSFYDGHLPYHNYTQAMNNEDSSNRHRCDVYHEQLKNQIEEKRRLEMKQQEKDRMEEEAISRRVEQQRDQMRREFEREENLKRAREEQRARQAECFRQRHEELQREAEERRRETINKNFRTRNEDIVLNYQKVGETVTDMGASLPVPALRHKGIVQTVTKQTGLLNSPNQMSLNNNIVNNHGCEPTPSSLLQNHVPTTKQDAITDEHSYVKLYQLEPSNFEQRRKSKSSGHLEQSVTEHLVSQKNAADDSDLKPAQTCYSGNLMDKLNTSNSPTLYAFPSENVIQNCNENTFESQNVRENHIVKSDNLHSRKKSEQRKTFALVDNVNTMYPKEPKNLDDTLPIPVFRSRSPVVPAVRTMAAIEQTSHAGQSEAMKKLESRWQVPAVEKNNLRTTNRFMETHHNNVLTQLGAFRRQLQVEQMRMEEMLQHHSGSNT</sequence>
<dbReference type="GO" id="GO:0005874">
    <property type="term" value="C:microtubule"/>
    <property type="evidence" value="ECO:0007669"/>
    <property type="project" value="InterPro"/>
</dbReference>
<feature type="region of interest" description="Disordered" evidence="2">
    <location>
        <begin position="649"/>
        <end position="682"/>
    </location>
</feature>
<evidence type="ECO:0000313" key="3">
    <source>
        <dbReference type="EMBL" id="CAD7433924.1"/>
    </source>
</evidence>